<dbReference type="EMBL" id="BFEA01000329">
    <property type="protein sequence ID" value="GBG79845.1"/>
    <property type="molecule type" value="Genomic_DNA"/>
</dbReference>
<feature type="compositionally biased region" description="Acidic residues" evidence="1">
    <location>
        <begin position="485"/>
        <end position="503"/>
    </location>
</feature>
<reference evidence="2 3" key="1">
    <citation type="journal article" date="2018" name="Cell">
        <title>The Chara Genome: Secondary Complexity and Implications for Plant Terrestrialization.</title>
        <authorList>
            <person name="Nishiyama T."/>
            <person name="Sakayama H."/>
            <person name="Vries J.D."/>
            <person name="Buschmann H."/>
            <person name="Saint-Marcoux D."/>
            <person name="Ullrich K.K."/>
            <person name="Haas F.B."/>
            <person name="Vanderstraeten L."/>
            <person name="Becker D."/>
            <person name="Lang D."/>
            <person name="Vosolsobe S."/>
            <person name="Rombauts S."/>
            <person name="Wilhelmsson P.K.I."/>
            <person name="Janitza P."/>
            <person name="Kern R."/>
            <person name="Heyl A."/>
            <person name="Rumpler F."/>
            <person name="Villalobos L.I.A.C."/>
            <person name="Clay J.M."/>
            <person name="Skokan R."/>
            <person name="Toyoda A."/>
            <person name="Suzuki Y."/>
            <person name="Kagoshima H."/>
            <person name="Schijlen E."/>
            <person name="Tajeshwar N."/>
            <person name="Catarino B."/>
            <person name="Hetherington A.J."/>
            <person name="Saltykova A."/>
            <person name="Bonnot C."/>
            <person name="Breuninger H."/>
            <person name="Symeonidi A."/>
            <person name="Radhakrishnan G.V."/>
            <person name="Van Nieuwerburgh F."/>
            <person name="Deforce D."/>
            <person name="Chang C."/>
            <person name="Karol K.G."/>
            <person name="Hedrich R."/>
            <person name="Ulvskov P."/>
            <person name="Glockner G."/>
            <person name="Delwiche C.F."/>
            <person name="Petrasek J."/>
            <person name="Van de Peer Y."/>
            <person name="Friml J."/>
            <person name="Beilby M."/>
            <person name="Dolan L."/>
            <person name="Kohara Y."/>
            <person name="Sugano S."/>
            <person name="Fujiyama A."/>
            <person name="Delaux P.-M."/>
            <person name="Quint M."/>
            <person name="TheiBen G."/>
            <person name="Hagemann M."/>
            <person name="Harholt J."/>
            <person name="Dunand C."/>
            <person name="Zachgo S."/>
            <person name="Langdale J."/>
            <person name="Maumus F."/>
            <person name="Straeten D.V.D."/>
            <person name="Gould S.B."/>
            <person name="Rensing S.A."/>
        </authorList>
    </citation>
    <scope>NUCLEOTIDE SEQUENCE [LARGE SCALE GENOMIC DNA]</scope>
    <source>
        <strain evidence="2 3">S276</strain>
    </source>
</reference>
<feature type="compositionally biased region" description="Acidic residues" evidence="1">
    <location>
        <begin position="195"/>
        <end position="209"/>
    </location>
</feature>
<feature type="region of interest" description="Disordered" evidence="1">
    <location>
        <begin position="168"/>
        <end position="242"/>
    </location>
</feature>
<protein>
    <recommendedName>
        <fullName evidence="4">SET domain-containing protein</fullName>
    </recommendedName>
</protein>
<name>A0A388LBZ3_CHABU</name>
<dbReference type="PANTHER" id="PTHR13271:SF34">
    <property type="entry name" value="N-LYSINE METHYLTRANSFERASE SETD6"/>
    <property type="match status" value="1"/>
</dbReference>
<dbReference type="Gramene" id="GBG79845">
    <property type="protein sequence ID" value="GBG79845"/>
    <property type="gene ID" value="CBR_g30110"/>
</dbReference>
<evidence type="ECO:0000256" key="1">
    <source>
        <dbReference type="SAM" id="MobiDB-lite"/>
    </source>
</evidence>
<accession>A0A388LBZ3</accession>
<sequence length="742" mass="81269">MTIKKASKAVLSRFDSPIASESVAGQVELDKQTGVGNRASEQGAERRHCLPPSPDMASRPLSFLDAFIRWMALNGIRYTDGIHFSPKSVSGFGVVASRDLKVGEVIATIPKYTMSCVPTSFSLTLFFIAPPRPTARFNHKTAAEDVHFQVGADSSSDADGDSLAEAHLASDEENGEDDEYANDSADSDGDRDGDSDGDEMGGEEEEEEQMEGKDEKEEEGRKKEQRTIAAVAGNESPVSRSSRLGLQEASFGIEDGHLMGGNDPILDPNGRVNGKQEATLGNSGAPFAMEEESEDLLEMTMVRDVAQGSEVFNTFGELSTAALLLRYGFTGPNNPFDIVNVDLSMVERACCKFWSAEHVTSCTTLWQKMGFSPCESDGVGYFEIEADGKPQIELLVLLLLCCLSEQGCAKLRAGFRTEMKKGVKVEIGELCRAIGCMDGDQVLQLARVARKGEQKEAAIESEALEHVSRVKRSKIVEVADHDDAAADDDDADDDDADDDDDDSLLLCKSAEGASSSRRDKELEERQSDKIGRTANGGLRREEDGTHSHAKSAASEVHRSQAAVEINRQEAETREECDVRGRSTAPDEHDSDLHACLHGSLCDPEVTVHGWVTRGFAGTVLAAILEERNGMYPTASVIEDKQQMLDLEKTENLQPNGSTADSMKSVNYHNDEAIRRQMRRFNALLLRISEREILAKCQERFCARVKIDDDGKCNKKRMRDDDGAFHFRIARIVEFQQSGAVVV</sequence>
<feature type="compositionally biased region" description="Basic and acidic residues" evidence="1">
    <location>
        <begin position="566"/>
        <end position="588"/>
    </location>
</feature>
<keyword evidence="3" id="KW-1185">Reference proteome</keyword>
<dbReference type="Proteomes" id="UP000265515">
    <property type="component" value="Unassembled WGS sequence"/>
</dbReference>
<dbReference type="GO" id="GO:0016279">
    <property type="term" value="F:protein-lysine N-methyltransferase activity"/>
    <property type="evidence" value="ECO:0007669"/>
    <property type="project" value="TreeGrafter"/>
</dbReference>
<dbReference type="Gene3D" id="3.90.1410.10">
    <property type="entry name" value="set domain protein methyltransferase, domain 1"/>
    <property type="match status" value="2"/>
</dbReference>
<dbReference type="GO" id="GO:0005634">
    <property type="term" value="C:nucleus"/>
    <property type="evidence" value="ECO:0007669"/>
    <property type="project" value="TreeGrafter"/>
</dbReference>
<feature type="region of interest" description="Disordered" evidence="1">
    <location>
        <begin position="29"/>
        <end position="52"/>
    </location>
</feature>
<feature type="compositionally biased region" description="Acidic residues" evidence="1">
    <location>
        <begin position="171"/>
        <end position="187"/>
    </location>
</feature>
<dbReference type="PANTHER" id="PTHR13271">
    <property type="entry name" value="UNCHARACTERIZED PUTATIVE METHYLTRANSFERASE"/>
    <property type="match status" value="1"/>
</dbReference>
<dbReference type="AlphaFoldDB" id="A0A388LBZ3"/>
<evidence type="ECO:0008006" key="4">
    <source>
        <dbReference type="Google" id="ProtNLM"/>
    </source>
</evidence>
<organism evidence="2 3">
    <name type="scientific">Chara braunii</name>
    <name type="common">Braun's stonewort</name>
    <dbReference type="NCBI Taxonomy" id="69332"/>
    <lineage>
        <taxon>Eukaryota</taxon>
        <taxon>Viridiplantae</taxon>
        <taxon>Streptophyta</taxon>
        <taxon>Charophyceae</taxon>
        <taxon>Charales</taxon>
        <taxon>Characeae</taxon>
        <taxon>Chara</taxon>
    </lineage>
</organism>
<feature type="compositionally biased region" description="Basic and acidic residues" evidence="1">
    <location>
        <begin position="516"/>
        <end position="531"/>
    </location>
</feature>
<evidence type="ECO:0000313" key="3">
    <source>
        <dbReference type="Proteomes" id="UP000265515"/>
    </source>
</evidence>
<dbReference type="InterPro" id="IPR046341">
    <property type="entry name" value="SET_dom_sf"/>
</dbReference>
<dbReference type="SUPFAM" id="SSF82199">
    <property type="entry name" value="SET domain"/>
    <property type="match status" value="2"/>
</dbReference>
<comment type="caution">
    <text evidence="2">The sequence shown here is derived from an EMBL/GenBank/DDBJ whole genome shotgun (WGS) entry which is preliminary data.</text>
</comment>
<feature type="compositionally biased region" description="Basic and acidic residues" evidence="1">
    <location>
        <begin position="210"/>
        <end position="226"/>
    </location>
</feature>
<dbReference type="OrthoDB" id="441812at2759"/>
<dbReference type="STRING" id="69332.A0A388LBZ3"/>
<evidence type="ECO:0000313" key="2">
    <source>
        <dbReference type="EMBL" id="GBG79845.1"/>
    </source>
</evidence>
<proteinExistence type="predicted"/>
<feature type="region of interest" description="Disordered" evidence="1">
    <location>
        <begin position="478"/>
        <end position="588"/>
    </location>
</feature>
<dbReference type="InterPro" id="IPR050600">
    <property type="entry name" value="SETD3_SETD6_MTase"/>
</dbReference>
<gene>
    <name evidence="2" type="ORF">CBR_g30110</name>
</gene>